<evidence type="ECO:0000313" key="1">
    <source>
        <dbReference type="EMBL" id="EFY06660.1"/>
    </source>
</evidence>
<sequence length="179" mass="20125">MEEKNNYKETAKIFKRYGIHDDPALWQAFTLGLTAKGFIPGDRVLTLKVCELLNDSNPLPGEIIALITSFAIDAEEMLKNGKVPELMLPPSDDKPQARLYALAQSAYGLSLGLSCDLKGFDDIKDKDLKDDLKTLIQIGKLDTESEELDEDDFKSVKDFMENLSLSFFKKRPSFITVKD</sequence>
<dbReference type="SUPFAM" id="SSF101327">
    <property type="entry name" value="YgfB-like"/>
    <property type="match status" value="1"/>
</dbReference>
<dbReference type="Gene3D" id="1.20.120.740">
    <property type="entry name" value="YgfB uncharacterised protein family UPF0149, PF03695"/>
    <property type="match status" value="1"/>
</dbReference>
<dbReference type="EMBL" id="AEVO01000097">
    <property type="protein sequence ID" value="EFY06660.1"/>
    <property type="molecule type" value="Genomic_DNA"/>
</dbReference>
<protein>
    <submittedName>
        <fullName evidence="1">Uncharacterized protein</fullName>
    </submittedName>
</protein>
<dbReference type="InterPro" id="IPR036255">
    <property type="entry name" value="YgfB-like_sf"/>
</dbReference>
<comment type="caution">
    <text evidence="1">The sequence shown here is derived from an EMBL/GenBank/DDBJ whole genome shotgun (WGS) entry which is preliminary data.</text>
</comment>
<accession>E8LLE4</accession>
<dbReference type="HOGENOM" id="CLU_1502714_0_0_6"/>
<reference evidence="1 2" key="1">
    <citation type="submission" date="2011-01" db="EMBL/GenBank/DDBJ databases">
        <authorList>
            <person name="Weinstock G."/>
            <person name="Sodergren E."/>
            <person name="Clifton S."/>
            <person name="Fulton L."/>
            <person name="Fulton B."/>
            <person name="Courtney L."/>
            <person name="Fronick C."/>
            <person name="Harrison M."/>
            <person name="Strong C."/>
            <person name="Farmer C."/>
            <person name="Delahaunty K."/>
            <person name="Markovic C."/>
            <person name="Hall O."/>
            <person name="Minx P."/>
            <person name="Tomlinson C."/>
            <person name="Mitreva M."/>
            <person name="Hou S."/>
            <person name="Chen J."/>
            <person name="Wollam A."/>
            <person name="Pepin K.H."/>
            <person name="Johnson M."/>
            <person name="Bhonagiri V."/>
            <person name="Zhang X."/>
            <person name="Suruliraj S."/>
            <person name="Warren W."/>
            <person name="Chinwalla A."/>
            <person name="Mardis E.R."/>
            <person name="Wilson R.K."/>
        </authorList>
    </citation>
    <scope>NUCLEOTIDE SEQUENCE [LARGE SCALE GENOMIC DNA]</scope>
    <source>
        <strain evidence="2">DSM 22608 / JCM 16073 / KCTC 15190 / YIT 12066</strain>
    </source>
</reference>
<organism evidence="1 2">
    <name type="scientific">Succinatimonas hippei (strain DSM 22608 / JCM 16073 / KCTC 15190 / YIT 12066)</name>
    <dbReference type="NCBI Taxonomy" id="762983"/>
    <lineage>
        <taxon>Bacteria</taxon>
        <taxon>Pseudomonadati</taxon>
        <taxon>Pseudomonadota</taxon>
        <taxon>Gammaproteobacteria</taxon>
        <taxon>Aeromonadales</taxon>
        <taxon>Succinivibrionaceae</taxon>
        <taxon>Succinatimonas</taxon>
    </lineage>
</organism>
<evidence type="ECO:0000313" key="2">
    <source>
        <dbReference type="Proteomes" id="UP000018458"/>
    </source>
</evidence>
<proteinExistence type="predicted"/>
<name>E8LLE4_SUCHY</name>
<dbReference type="Proteomes" id="UP000018458">
    <property type="component" value="Unassembled WGS sequence"/>
</dbReference>
<dbReference type="RefSeq" id="WP_009143733.1">
    <property type="nucleotide sequence ID" value="NZ_GL831030.1"/>
</dbReference>
<dbReference type="AlphaFoldDB" id="E8LLE4"/>
<keyword evidence="2" id="KW-1185">Reference proteome</keyword>
<gene>
    <name evidence="1" type="ORF">HMPREF9444_01560</name>
</gene>